<name>A0A9J6G7H9_HAELO</name>
<protein>
    <submittedName>
        <fullName evidence="1">Uncharacterized protein</fullName>
    </submittedName>
</protein>
<reference evidence="1 2" key="1">
    <citation type="journal article" date="2020" name="Cell">
        <title>Large-Scale Comparative Analyses of Tick Genomes Elucidate Their Genetic Diversity and Vector Capacities.</title>
        <authorList>
            <consortium name="Tick Genome and Microbiome Consortium (TIGMIC)"/>
            <person name="Jia N."/>
            <person name="Wang J."/>
            <person name="Shi W."/>
            <person name="Du L."/>
            <person name="Sun Y."/>
            <person name="Zhan W."/>
            <person name="Jiang J.F."/>
            <person name="Wang Q."/>
            <person name="Zhang B."/>
            <person name="Ji P."/>
            <person name="Bell-Sakyi L."/>
            <person name="Cui X.M."/>
            <person name="Yuan T.T."/>
            <person name="Jiang B.G."/>
            <person name="Yang W.F."/>
            <person name="Lam T.T."/>
            <person name="Chang Q.C."/>
            <person name="Ding S.J."/>
            <person name="Wang X.J."/>
            <person name="Zhu J.G."/>
            <person name="Ruan X.D."/>
            <person name="Zhao L."/>
            <person name="Wei J.T."/>
            <person name="Ye R.Z."/>
            <person name="Que T.C."/>
            <person name="Du C.H."/>
            <person name="Zhou Y.H."/>
            <person name="Cheng J.X."/>
            <person name="Dai P.F."/>
            <person name="Guo W.B."/>
            <person name="Han X.H."/>
            <person name="Huang E.J."/>
            <person name="Li L.F."/>
            <person name="Wei W."/>
            <person name="Gao Y.C."/>
            <person name="Liu J.Z."/>
            <person name="Shao H.Z."/>
            <person name="Wang X."/>
            <person name="Wang C.C."/>
            <person name="Yang T.C."/>
            <person name="Huo Q.B."/>
            <person name="Li W."/>
            <person name="Chen H.Y."/>
            <person name="Chen S.E."/>
            <person name="Zhou L.G."/>
            <person name="Ni X.B."/>
            <person name="Tian J.H."/>
            <person name="Sheng Y."/>
            <person name="Liu T."/>
            <person name="Pan Y.S."/>
            <person name="Xia L.Y."/>
            <person name="Li J."/>
            <person name="Zhao F."/>
            <person name="Cao W.C."/>
        </authorList>
    </citation>
    <scope>NUCLEOTIDE SEQUENCE [LARGE SCALE GENOMIC DNA]</scope>
    <source>
        <strain evidence="1">HaeL-2018</strain>
    </source>
</reference>
<comment type="caution">
    <text evidence="1">The sequence shown here is derived from an EMBL/GenBank/DDBJ whole genome shotgun (WGS) entry which is preliminary data.</text>
</comment>
<evidence type="ECO:0000313" key="2">
    <source>
        <dbReference type="Proteomes" id="UP000821853"/>
    </source>
</evidence>
<organism evidence="1 2">
    <name type="scientific">Haemaphysalis longicornis</name>
    <name type="common">Bush tick</name>
    <dbReference type="NCBI Taxonomy" id="44386"/>
    <lineage>
        <taxon>Eukaryota</taxon>
        <taxon>Metazoa</taxon>
        <taxon>Ecdysozoa</taxon>
        <taxon>Arthropoda</taxon>
        <taxon>Chelicerata</taxon>
        <taxon>Arachnida</taxon>
        <taxon>Acari</taxon>
        <taxon>Parasitiformes</taxon>
        <taxon>Ixodida</taxon>
        <taxon>Ixodoidea</taxon>
        <taxon>Ixodidae</taxon>
        <taxon>Haemaphysalinae</taxon>
        <taxon>Haemaphysalis</taxon>
    </lineage>
</organism>
<dbReference type="AlphaFoldDB" id="A0A9J6G7H9"/>
<proteinExistence type="predicted"/>
<dbReference type="VEuPathDB" id="VectorBase:HLOH_048784"/>
<dbReference type="Proteomes" id="UP000821853">
    <property type="component" value="Chromosome 3"/>
</dbReference>
<sequence>MTEKRLSHLLILHMHMERTAALRLEDIIKKFVGRTAERVATLIGPVKLVYIFDNHAQSW</sequence>
<keyword evidence="2" id="KW-1185">Reference proteome</keyword>
<gene>
    <name evidence="1" type="ORF">HPB48_020560</name>
</gene>
<accession>A0A9J6G7H9</accession>
<dbReference type="OrthoDB" id="8361534at2759"/>
<dbReference type="EMBL" id="JABSTR010000005">
    <property type="protein sequence ID" value="KAH9370480.1"/>
    <property type="molecule type" value="Genomic_DNA"/>
</dbReference>
<evidence type="ECO:0000313" key="1">
    <source>
        <dbReference type="EMBL" id="KAH9370480.1"/>
    </source>
</evidence>